<dbReference type="Proteomes" id="UP001069090">
    <property type="component" value="Unassembled WGS sequence"/>
</dbReference>
<keyword evidence="2" id="KW-1185">Reference proteome</keyword>
<dbReference type="PANTHER" id="PTHR48228">
    <property type="entry name" value="SUCCINYL-COA--D-CITRAMALATE COA-TRANSFERASE"/>
    <property type="match status" value="1"/>
</dbReference>
<dbReference type="PANTHER" id="PTHR48228:SF5">
    <property type="entry name" value="ALPHA-METHYLACYL-COA RACEMASE"/>
    <property type="match status" value="1"/>
</dbReference>
<reference evidence="1 2" key="1">
    <citation type="submission" date="2022-12" db="EMBL/GenBank/DDBJ databases">
        <title>Dasania phycosphaerae sp. nov., isolated from particulate material of the south coast of Korea.</title>
        <authorList>
            <person name="Jiang Y."/>
        </authorList>
    </citation>
    <scope>NUCLEOTIDE SEQUENCE [LARGE SCALE GENOMIC DNA]</scope>
    <source>
        <strain evidence="1 2">GY-19</strain>
    </source>
</reference>
<dbReference type="Gene3D" id="3.30.1540.10">
    <property type="entry name" value="formyl-coa transferase, domain 3"/>
    <property type="match status" value="1"/>
</dbReference>
<dbReference type="GO" id="GO:0016740">
    <property type="term" value="F:transferase activity"/>
    <property type="evidence" value="ECO:0007669"/>
    <property type="project" value="UniProtKB-KW"/>
</dbReference>
<dbReference type="Pfam" id="PF02515">
    <property type="entry name" value="CoA_transf_3"/>
    <property type="match status" value="1"/>
</dbReference>
<dbReference type="InterPro" id="IPR023606">
    <property type="entry name" value="CoA-Trfase_III_dom_1_sf"/>
</dbReference>
<name>A0A9J6RNN5_9GAMM</name>
<organism evidence="1 2">
    <name type="scientific">Dasania phycosphaerae</name>
    <dbReference type="NCBI Taxonomy" id="2950436"/>
    <lineage>
        <taxon>Bacteria</taxon>
        <taxon>Pseudomonadati</taxon>
        <taxon>Pseudomonadota</taxon>
        <taxon>Gammaproteobacteria</taxon>
        <taxon>Cellvibrionales</taxon>
        <taxon>Spongiibacteraceae</taxon>
        <taxon>Dasania</taxon>
    </lineage>
</organism>
<evidence type="ECO:0000313" key="1">
    <source>
        <dbReference type="EMBL" id="MCZ0865954.1"/>
    </source>
</evidence>
<sequence>MKNILTGMRVIEASAFVAAPLGGMTLAQLGADVIRIDAINGGLDYHRWPVTKHNVSLFWNGLNKSKRSIAINFRTPEGAELAKQLISAEGDNAGMLLTNFPARGWLDYEELKQHRPDLIQLTIQGDRHGNSAVDYTVNPSMGLPFLTGSEQSQDPTNHVLPAWDCITGQMAALGLLAAERHRRINKEGQHIKLALADAAMATMSHLGFIAEAQLGEQRPRYGNYLFGAFGRDFVTSDHHRIMVIGLTPKQWQSLCLATDSQQQMLDLATQLNLDFSQEGDRFIAREQIAECLEAYISAQTFNTIQSRFNQHGVCWSRYQSINELVANDPECSTNNPMFNNIEQANVGSYLAAGAPWDFSLFDRLPAQPAPTLGQHTDEILSEILRIDSSQIGKLHDKGIIAAS</sequence>
<proteinExistence type="predicted"/>
<gene>
    <name evidence="1" type="ORF">O0V09_12140</name>
</gene>
<dbReference type="RefSeq" id="WP_258332107.1">
    <property type="nucleotide sequence ID" value="NZ_JAPTGG010000009.1"/>
</dbReference>
<dbReference type="InterPro" id="IPR003673">
    <property type="entry name" value="CoA-Trfase_fam_III"/>
</dbReference>
<dbReference type="InterPro" id="IPR044855">
    <property type="entry name" value="CoA-Trfase_III_dom3_sf"/>
</dbReference>
<protein>
    <submittedName>
        <fullName evidence="1">CoA transferase</fullName>
    </submittedName>
</protein>
<dbReference type="SUPFAM" id="SSF89796">
    <property type="entry name" value="CoA-transferase family III (CaiB/BaiF)"/>
    <property type="match status" value="1"/>
</dbReference>
<dbReference type="Gene3D" id="3.40.50.10540">
    <property type="entry name" value="Crotonobetainyl-coa:carnitine coa-transferase, domain 1"/>
    <property type="match status" value="1"/>
</dbReference>
<dbReference type="InterPro" id="IPR050509">
    <property type="entry name" value="CoA-transferase_III"/>
</dbReference>
<accession>A0A9J6RNN5</accession>
<keyword evidence="1" id="KW-0808">Transferase</keyword>
<evidence type="ECO:0000313" key="2">
    <source>
        <dbReference type="Proteomes" id="UP001069090"/>
    </source>
</evidence>
<comment type="caution">
    <text evidence="1">The sequence shown here is derived from an EMBL/GenBank/DDBJ whole genome shotgun (WGS) entry which is preliminary data.</text>
</comment>
<dbReference type="AlphaFoldDB" id="A0A9J6RNN5"/>
<dbReference type="EMBL" id="JAPTGG010000009">
    <property type="protein sequence ID" value="MCZ0865954.1"/>
    <property type="molecule type" value="Genomic_DNA"/>
</dbReference>